<proteinExistence type="predicted"/>
<dbReference type="PANTHER" id="PTHR48081">
    <property type="entry name" value="AB HYDROLASE SUPERFAMILY PROTEIN C4A8.06C"/>
    <property type="match status" value="1"/>
</dbReference>
<evidence type="ECO:0000313" key="4">
    <source>
        <dbReference type="EMBL" id="NUU26630.1"/>
    </source>
</evidence>
<protein>
    <submittedName>
        <fullName evidence="4">Alpha/beta hydrolase</fullName>
    </submittedName>
</protein>
<evidence type="ECO:0000313" key="5">
    <source>
        <dbReference type="Proteomes" id="UP000539146"/>
    </source>
</evidence>
<dbReference type="InterPro" id="IPR050300">
    <property type="entry name" value="GDXG_lipolytic_enzyme"/>
</dbReference>
<dbReference type="Gene3D" id="3.40.50.1820">
    <property type="entry name" value="alpha/beta hydrolase"/>
    <property type="match status" value="1"/>
</dbReference>
<sequence length="327" mass="34271">MTLDPQVCELLARLADEGGAGGPATVAGQRAQAARFAALAGPTVRVGRVDDRTVPTAQGPVPVRVYTPPEPAPEPDPDLVPDPNRDQDRALPVTVFLHGGGWVLGDLDSQDHLARVVCARARCLVVSVDYRLAPEHPFPAAVDDAEAVTTWVLDHADELGGDTDRVALFGESAGGNLAAVVAQSLRARPGPRPVSQVLVHPVADRADDSESMRVHADGPVLTAAQMDWFWDTYLGPDGDGSDPRASPLRSPDLRGVAPALVVSAAVDPLLDQGTRYVAALRAAGVAVDHVVVPGVPHAFLSFTGHVDRSRRALEDVADALASAFARA</sequence>
<evidence type="ECO:0000259" key="3">
    <source>
        <dbReference type="Pfam" id="PF07859"/>
    </source>
</evidence>
<name>A0A850DR66_9MICO</name>
<dbReference type="RefSeq" id="WP_175324867.1">
    <property type="nucleotide sequence ID" value="NZ_BAAAWP010000001.1"/>
</dbReference>
<dbReference type="Proteomes" id="UP000539146">
    <property type="component" value="Unassembled WGS sequence"/>
</dbReference>
<dbReference type="InterPro" id="IPR029058">
    <property type="entry name" value="AB_hydrolase_fold"/>
</dbReference>
<evidence type="ECO:0000256" key="2">
    <source>
        <dbReference type="SAM" id="MobiDB-lite"/>
    </source>
</evidence>
<dbReference type="Pfam" id="PF07859">
    <property type="entry name" value="Abhydrolase_3"/>
    <property type="match status" value="1"/>
</dbReference>
<evidence type="ECO:0000256" key="1">
    <source>
        <dbReference type="ARBA" id="ARBA00022801"/>
    </source>
</evidence>
<accession>A0A850DR66</accession>
<dbReference type="SUPFAM" id="SSF53474">
    <property type="entry name" value="alpha/beta-Hydrolases"/>
    <property type="match status" value="1"/>
</dbReference>
<feature type="domain" description="Alpha/beta hydrolase fold-3" evidence="3">
    <location>
        <begin position="95"/>
        <end position="300"/>
    </location>
</feature>
<reference evidence="4 5" key="1">
    <citation type="submission" date="2020-05" db="EMBL/GenBank/DDBJ databases">
        <title>Genome Sequencing of Type Strains.</title>
        <authorList>
            <person name="Lemaire J.F."/>
            <person name="Inderbitzin P."/>
            <person name="Gregorio O.A."/>
            <person name="Collins S.B."/>
            <person name="Wespe N."/>
            <person name="Knight-Connoni V."/>
        </authorList>
    </citation>
    <scope>NUCLEOTIDE SEQUENCE [LARGE SCALE GENOMIC DNA]</scope>
    <source>
        <strain evidence="4 5">DSM 20512</strain>
    </source>
</reference>
<comment type="caution">
    <text evidence="4">The sequence shown here is derived from an EMBL/GenBank/DDBJ whole genome shotgun (WGS) entry which is preliminary data.</text>
</comment>
<dbReference type="PANTHER" id="PTHR48081:SF8">
    <property type="entry name" value="ALPHA_BETA HYDROLASE FOLD-3 DOMAIN-CONTAINING PROTEIN-RELATED"/>
    <property type="match status" value="1"/>
</dbReference>
<dbReference type="InterPro" id="IPR013094">
    <property type="entry name" value="AB_hydrolase_3"/>
</dbReference>
<gene>
    <name evidence="4" type="ORF">HP467_00665</name>
</gene>
<dbReference type="GO" id="GO:0016787">
    <property type="term" value="F:hydrolase activity"/>
    <property type="evidence" value="ECO:0007669"/>
    <property type="project" value="UniProtKB-KW"/>
</dbReference>
<dbReference type="EMBL" id="JABMCG010000046">
    <property type="protein sequence ID" value="NUU26630.1"/>
    <property type="molecule type" value="Genomic_DNA"/>
</dbReference>
<organism evidence="4 5">
    <name type="scientific">Curtobacterium citreum</name>
    <dbReference type="NCBI Taxonomy" id="2036"/>
    <lineage>
        <taxon>Bacteria</taxon>
        <taxon>Bacillati</taxon>
        <taxon>Actinomycetota</taxon>
        <taxon>Actinomycetes</taxon>
        <taxon>Micrococcales</taxon>
        <taxon>Microbacteriaceae</taxon>
        <taxon>Curtobacterium</taxon>
    </lineage>
</organism>
<feature type="region of interest" description="Disordered" evidence="2">
    <location>
        <begin position="53"/>
        <end position="86"/>
    </location>
</feature>
<dbReference type="AlphaFoldDB" id="A0A850DR66"/>
<keyword evidence="1 4" id="KW-0378">Hydrolase</keyword>